<dbReference type="InterPro" id="IPR048884">
    <property type="entry name" value="Nup120_helical"/>
</dbReference>
<proteinExistence type="predicted"/>
<gene>
    <name evidence="7" type="ORF">LTR62_000485</name>
</gene>
<evidence type="ECO:0000259" key="6">
    <source>
        <dbReference type="Pfam" id="PF23300"/>
    </source>
</evidence>
<name>A0AAN7YR02_9PEZI</name>
<sequence>MSQAPTTHREVPLVPAPVSPAHILHIDTSGNRQSLLRAGSKRTFDDIGSQGEDAYAHKHLATEGSLFFRSRTSRSPRNILWRVLEDRKVLEIQGVDLVKEQEHQNADAWLTYRLEFKHEILEKGVQFADVRESDALSCFVLTAGKELITITLKRDLLTRPNVPLELDVSTCVRKYSSSFLAARQPFRFHAVSSLELLVSLTDGGLVRLERQTNESGSQWRETFFSEGGWKGTLTLKGLNPFAGRQTISYGTLELDPSAIVDMAVSPDGKYAWTVSLDHCLRAWSIVTGRVVLKQDLLNKDPENGGRQPYTMSAEQGRLLQIVSAPSQGDDQAVSRMDEDGKYALVVHSPKNHELKMYDVTYETGLDGENIRIQDLQAGTKLIPPVDELMNTNIFSVEHFHLKPGTGWKRTQLWIRARSGQLCRTFTITFDLLDDKRAALDLTKIWASLWSTVDAASSTAEGLKLCADYPGAFTEMDTAITPSERWLRFLFSPDRFTRAELEAALYMYRQSRGLTGAAQSSKVLQNTVAPLQDRLITAITAKILLGRLTDEQPDHERYQQAIQEQWMAYFSVVSHLHDERHKAIGFSFDEATDLPWSVYAEFVAPVRTCSDFELKAANDFLLSEDGEQDSNQLFLDEIYPDDTSVIVTRLLAAAKEFRLAISAEARQKVRETAQREALLSPQQQQSGDGGNRMDMLFDTWHLSKEVGEDEYRDLTASIDIIGGIGNLTNREFTTLLAWLDEDEKAAGKNGPLHLGRFGADMTITVAREKVMRHESILLDVLLMIVFVGAEFEAEDLHPEFDAEELYQDVMKRYKKVSLLLWLLEHERETTHLIAPDVKITETVTILEDVHMSEWMSTLPSSASREATALPQLLTTWTTSWLSSLSLEDDDGSWTETTTHILSRLVAKHEVELATAFLPFIMQASDWCRYVQARLHLLSANYALAASDFRAAAEALAAHGPADESAGLLAVEERSDFGTGKAVYYQHVCARFERLKAWSYVAEFAQLALENTAVVRDFEKSMKAVDRRKGVDSPVNVRMDAAVEESKLLRLNEMRDEVLSRLFGALLLTARFGRAYEALRGMGSRPLREKGLRRLVEGCVADGAVQVLLGLPFAASEGGEGADMVDEVDGVLEEGARRQFVTSGPEVGGARYYQILYAFRTQRGDFRAAAKGLFEYVHWLRDSEMGSSDPEDERLVQGYVLLINTLACCGADDGWLLVDEDREGQKKRRLVRLEDVRREFAAELDRREALLRGRFPLVGRGGGGGEELLA</sequence>
<protein>
    <submittedName>
        <fullName evidence="7">Uncharacterized protein</fullName>
    </submittedName>
</protein>
<keyword evidence="3" id="KW-0539">Nucleus</keyword>
<comment type="subcellular location">
    <subcellularLocation>
        <location evidence="1">Nucleus</location>
    </subcellularLocation>
</comment>
<feature type="domain" description="Nucleoporin Nup120/160 beta-propeller" evidence="4">
    <location>
        <begin position="77"/>
        <end position="612"/>
    </location>
</feature>
<evidence type="ECO:0000256" key="3">
    <source>
        <dbReference type="ARBA" id="ARBA00023242"/>
    </source>
</evidence>
<dbReference type="GO" id="GO:0005643">
    <property type="term" value="C:nuclear pore"/>
    <property type="evidence" value="ECO:0007669"/>
    <property type="project" value="TreeGrafter"/>
</dbReference>
<dbReference type="AlphaFoldDB" id="A0AAN7YR02"/>
<dbReference type="InterPro" id="IPR011047">
    <property type="entry name" value="Quinoprotein_ADH-like_sf"/>
</dbReference>
<evidence type="ECO:0000256" key="1">
    <source>
        <dbReference type="ARBA" id="ARBA00004123"/>
    </source>
</evidence>
<organism evidence="7 8">
    <name type="scientific">Meristemomyces frigidus</name>
    <dbReference type="NCBI Taxonomy" id="1508187"/>
    <lineage>
        <taxon>Eukaryota</taxon>
        <taxon>Fungi</taxon>
        <taxon>Dikarya</taxon>
        <taxon>Ascomycota</taxon>
        <taxon>Pezizomycotina</taxon>
        <taxon>Dothideomycetes</taxon>
        <taxon>Dothideomycetidae</taxon>
        <taxon>Mycosphaerellales</taxon>
        <taxon>Teratosphaeriaceae</taxon>
        <taxon>Meristemomyces</taxon>
    </lineage>
</organism>
<dbReference type="InterPro" id="IPR056548">
    <property type="entry name" value="HEAT_Nup120"/>
</dbReference>
<evidence type="ECO:0000256" key="2">
    <source>
        <dbReference type="ARBA" id="ARBA00022448"/>
    </source>
</evidence>
<dbReference type="Pfam" id="PF21486">
    <property type="entry name" value="NUP120_helical"/>
    <property type="match status" value="1"/>
</dbReference>
<dbReference type="EMBL" id="JAVRRL010000010">
    <property type="protein sequence ID" value="KAK5116029.1"/>
    <property type="molecule type" value="Genomic_DNA"/>
</dbReference>
<dbReference type="PANTHER" id="PTHR21286">
    <property type="entry name" value="NUCLEAR PORE COMPLEX PROTEIN NUP160"/>
    <property type="match status" value="1"/>
</dbReference>
<evidence type="ECO:0000259" key="5">
    <source>
        <dbReference type="Pfam" id="PF21486"/>
    </source>
</evidence>
<comment type="caution">
    <text evidence="7">The sequence shown here is derived from an EMBL/GenBank/DDBJ whole genome shotgun (WGS) entry which is preliminary data.</text>
</comment>
<dbReference type="Proteomes" id="UP001310890">
    <property type="component" value="Unassembled WGS sequence"/>
</dbReference>
<dbReference type="Pfam" id="PF23300">
    <property type="entry name" value="HEAT_Nup120"/>
    <property type="match status" value="1"/>
</dbReference>
<dbReference type="GO" id="GO:0017056">
    <property type="term" value="F:structural constituent of nuclear pore"/>
    <property type="evidence" value="ECO:0007669"/>
    <property type="project" value="TreeGrafter"/>
</dbReference>
<reference evidence="7" key="1">
    <citation type="submission" date="2023-08" db="EMBL/GenBank/DDBJ databases">
        <title>Black Yeasts Isolated from many extreme environments.</title>
        <authorList>
            <person name="Coleine C."/>
            <person name="Stajich J.E."/>
            <person name="Selbmann L."/>
        </authorList>
    </citation>
    <scope>NUCLEOTIDE SEQUENCE</scope>
    <source>
        <strain evidence="7">CCFEE 5401</strain>
    </source>
</reference>
<dbReference type="Pfam" id="PF11715">
    <property type="entry name" value="Beta-prop_Nup120_160"/>
    <property type="match status" value="1"/>
</dbReference>
<evidence type="ECO:0000259" key="4">
    <source>
        <dbReference type="Pfam" id="PF11715"/>
    </source>
</evidence>
<accession>A0AAN7YR02</accession>
<dbReference type="PANTHER" id="PTHR21286:SF0">
    <property type="entry name" value="NUCLEAR PORE COMPLEX PROTEIN NUP160"/>
    <property type="match status" value="1"/>
</dbReference>
<keyword evidence="2" id="KW-0813">Transport</keyword>
<evidence type="ECO:0000313" key="7">
    <source>
        <dbReference type="EMBL" id="KAK5116029.1"/>
    </source>
</evidence>
<dbReference type="InterPro" id="IPR021717">
    <property type="entry name" value="Nucleoporin_Nup160"/>
</dbReference>
<evidence type="ECO:0000313" key="8">
    <source>
        <dbReference type="Proteomes" id="UP001310890"/>
    </source>
</evidence>
<feature type="domain" description="Nucleoporin Nup120 helical" evidence="5">
    <location>
        <begin position="689"/>
        <end position="806"/>
    </location>
</feature>
<feature type="domain" description="Nucleoporin nup120-like HEAT repeat" evidence="6">
    <location>
        <begin position="899"/>
        <end position="1097"/>
    </location>
</feature>
<dbReference type="SUPFAM" id="SSF50998">
    <property type="entry name" value="Quinoprotein alcohol dehydrogenase-like"/>
    <property type="match status" value="1"/>
</dbReference>
<dbReference type="InterPro" id="IPR059141">
    <property type="entry name" value="Beta-prop_Nup120_160"/>
</dbReference>